<feature type="transmembrane region" description="Helical" evidence="1">
    <location>
        <begin position="30"/>
        <end position="46"/>
    </location>
</feature>
<proteinExistence type="predicted"/>
<keyword evidence="1" id="KW-0812">Transmembrane</keyword>
<keyword evidence="3" id="KW-1185">Reference proteome</keyword>
<organism evidence="2 3">
    <name type="scientific">Candidatus Syntropharchaeum butanivorans</name>
    <dbReference type="NCBI Taxonomy" id="1839936"/>
    <lineage>
        <taxon>Archaea</taxon>
        <taxon>Methanobacteriati</taxon>
        <taxon>Methanobacteriota</taxon>
        <taxon>Stenosarchaea group</taxon>
        <taxon>Methanomicrobia</taxon>
        <taxon>Methanosarcinales</taxon>
        <taxon>ANME-2 cluster</taxon>
        <taxon>Candidatus Syntropharchaeum</taxon>
    </lineage>
</organism>
<accession>A0A1F2P3Z1</accession>
<keyword evidence="1" id="KW-0472">Membrane</keyword>
<feature type="transmembrane region" description="Helical" evidence="1">
    <location>
        <begin position="87"/>
        <end position="105"/>
    </location>
</feature>
<keyword evidence="1" id="KW-1133">Transmembrane helix</keyword>
<evidence type="ECO:0000256" key="1">
    <source>
        <dbReference type="SAM" id="Phobius"/>
    </source>
</evidence>
<reference evidence="2" key="1">
    <citation type="submission" date="2016-05" db="EMBL/GenBank/DDBJ databases">
        <title>Microbial consortia oxidize butane by reversing methanogenesis.</title>
        <authorList>
            <person name="Laso-Perez R."/>
            <person name="Richter M."/>
            <person name="Wegener G."/>
            <person name="Musat F."/>
        </authorList>
    </citation>
    <scope>NUCLEOTIDE SEQUENCE [LARGE SCALE GENOMIC DNA]</scope>
    <source>
        <strain evidence="2">BOX1</strain>
    </source>
</reference>
<evidence type="ECO:0000313" key="2">
    <source>
        <dbReference type="EMBL" id="OFV65501.1"/>
    </source>
</evidence>
<comment type="caution">
    <text evidence="2">The sequence shown here is derived from an EMBL/GenBank/DDBJ whole genome shotgun (WGS) entry which is preliminary data.</text>
</comment>
<dbReference type="EMBL" id="LYOR01000012">
    <property type="protein sequence ID" value="OFV65501.1"/>
    <property type="molecule type" value="Genomic_DNA"/>
</dbReference>
<feature type="transmembrane region" description="Helical" evidence="1">
    <location>
        <begin position="58"/>
        <end position="81"/>
    </location>
</feature>
<gene>
    <name evidence="2" type="ORF">SBU_001583</name>
</gene>
<dbReference type="Proteomes" id="UP000185779">
    <property type="component" value="Unassembled WGS sequence"/>
</dbReference>
<protein>
    <submittedName>
        <fullName evidence="2">Membrane protein</fullName>
    </submittedName>
</protein>
<name>A0A1F2P3Z1_9EURY</name>
<dbReference type="STRING" id="1839936.SBU_001583"/>
<sequence>MKGVMIVYTALLGLSGIIMGAGELSGFKEIFGGISFLIISLFYLKSSHLYWNESPDGIAMMAISTLLLWMLGVNDLIGLGVGALDDLTPPIILLPFSLPSIALILKEVQR</sequence>
<evidence type="ECO:0000313" key="3">
    <source>
        <dbReference type="Proteomes" id="UP000185779"/>
    </source>
</evidence>
<dbReference type="AlphaFoldDB" id="A0A1F2P3Z1"/>